<dbReference type="InterPro" id="IPR027417">
    <property type="entry name" value="P-loop_NTPase"/>
</dbReference>
<dbReference type="InterPro" id="IPR040632">
    <property type="entry name" value="Sulfotransfer_4"/>
</dbReference>
<feature type="transmembrane region" description="Helical" evidence="1">
    <location>
        <begin position="267"/>
        <end position="289"/>
    </location>
</feature>
<protein>
    <recommendedName>
        <fullName evidence="3">Sulfotransferase domain-containing protein</fullName>
    </recommendedName>
</protein>
<name>A0A7S4SPA4_9STRA</name>
<dbReference type="PANTHER" id="PTHR36978:SF4">
    <property type="entry name" value="P-LOOP CONTAINING NUCLEOSIDE TRIPHOSPHATE HYDROLASE PROTEIN"/>
    <property type="match status" value="1"/>
</dbReference>
<keyword evidence="1" id="KW-0472">Membrane</keyword>
<organism evidence="2">
    <name type="scientific">Ditylum brightwellii</name>
    <dbReference type="NCBI Taxonomy" id="49249"/>
    <lineage>
        <taxon>Eukaryota</taxon>
        <taxon>Sar</taxon>
        <taxon>Stramenopiles</taxon>
        <taxon>Ochrophyta</taxon>
        <taxon>Bacillariophyta</taxon>
        <taxon>Mediophyceae</taxon>
        <taxon>Lithodesmiophycidae</taxon>
        <taxon>Lithodesmiales</taxon>
        <taxon>Lithodesmiaceae</taxon>
        <taxon>Ditylum</taxon>
    </lineage>
</organism>
<keyword evidence="1" id="KW-0812">Transmembrane</keyword>
<accession>A0A7S4SPA4</accession>
<gene>
    <name evidence="2" type="ORF">DBRI00130_LOCUS38103</name>
</gene>
<dbReference type="SUPFAM" id="SSF52540">
    <property type="entry name" value="P-loop containing nucleoside triphosphate hydrolases"/>
    <property type="match status" value="1"/>
</dbReference>
<evidence type="ECO:0000256" key="1">
    <source>
        <dbReference type="SAM" id="Phobius"/>
    </source>
</evidence>
<keyword evidence="1" id="KW-1133">Transmembrane helix</keyword>
<proteinExistence type="predicted"/>
<sequence>MRDLPEKITRMQQEGKSHTAISFAVIKGIFFPTTSSEEELQASPQKQTKLKVFAAGLPRSGTGSLAVALEELGYNPCHGPCSLELAPVLAEHYAGLSTNVDIIRAQEEKGYDAQGLDQLGWKLFKEAAAKTDVKVILTEHPRGGKAWAESWSSFVPDHIYYFSQRPFRFMDSMVQTMKLNREALMYLNGTDDPKDPSFSFPATELSASYERHNGEVKKIVPAERLLVFNPTQGWDPICHFLEVKKCPVIDFPHMTDRHMMMSISKAAMIMTWVWPLVPVVCFALGMSILRCGFYSQKKTKVS</sequence>
<dbReference type="EMBL" id="HBNS01051082">
    <property type="protein sequence ID" value="CAE4652019.1"/>
    <property type="molecule type" value="Transcribed_RNA"/>
</dbReference>
<dbReference type="PANTHER" id="PTHR36978">
    <property type="entry name" value="P-LOOP CONTAINING NUCLEOTIDE TRIPHOSPHATE HYDROLASE"/>
    <property type="match status" value="1"/>
</dbReference>
<evidence type="ECO:0000313" key="2">
    <source>
        <dbReference type="EMBL" id="CAE4652019.1"/>
    </source>
</evidence>
<evidence type="ECO:0008006" key="3">
    <source>
        <dbReference type="Google" id="ProtNLM"/>
    </source>
</evidence>
<dbReference type="Gene3D" id="3.40.50.300">
    <property type="entry name" value="P-loop containing nucleotide triphosphate hydrolases"/>
    <property type="match status" value="1"/>
</dbReference>
<dbReference type="AlphaFoldDB" id="A0A7S4SPA4"/>
<dbReference type="Pfam" id="PF17784">
    <property type="entry name" value="Sulfotransfer_4"/>
    <property type="match status" value="1"/>
</dbReference>
<reference evidence="2" key="1">
    <citation type="submission" date="2021-01" db="EMBL/GenBank/DDBJ databases">
        <authorList>
            <person name="Corre E."/>
            <person name="Pelletier E."/>
            <person name="Niang G."/>
            <person name="Scheremetjew M."/>
            <person name="Finn R."/>
            <person name="Kale V."/>
            <person name="Holt S."/>
            <person name="Cochrane G."/>
            <person name="Meng A."/>
            <person name="Brown T."/>
            <person name="Cohen L."/>
        </authorList>
    </citation>
    <scope>NUCLEOTIDE SEQUENCE</scope>
    <source>
        <strain evidence="2">GSO104</strain>
    </source>
</reference>